<organism evidence="1 2">
    <name type="scientific">Streptomyces lomondensis</name>
    <dbReference type="NCBI Taxonomy" id="68229"/>
    <lineage>
        <taxon>Bacteria</taxon>
        <taxon>Bacillati</taxon>
        <taxon>Actinomycetota</taxon>
        <taxon>Actinomycetes</taxon>
        <taxon>Kitasatosporales</taxon>
        <taxon>Streptomycetaceae</taxon>
        <taxon>Streptomyces</taxon>
    </lineage>
</organism>
<evidence type="ECO:0000313" key="1">
    <source>
        <dbReference type="EMBL" id="GGX12939.1"/>
    </source>
</evidence>
<proteinExistence type="predicted"/>
<keyword evidence="2" id="KW-1185">Reference proteome</keyword>
<protein>
    <submittedName>
        <fullName evidence="1">Uncharacterized protein</fullName>
    </submittedName>
</protein>
<accession>A0ABQ2XEN1</accession>
<evidence type="ECO:0000313" key="2">
    <source>
        <dbReference type="Proteomes" id="UP000617743"/>
    </source>
</evidence>
<gene>
    <name evidence="1" type="ORF">GCM10010383_48690</name>
</gene>
<sequence>MEQRAAERIVEEALKFVATCAATNGESMRPSRAVDKGWHALILHTHTYERLCSRLGRFVHHRPDKPASTEVRSEALDRTQELMAQAGYEPDRTLWLQPSGSAECEGGPAPCCDYCGPKK</sequence>
<dbReference type="Proteomes" id="UP000617743">
    <property type="component" value="Unassembled WGS sequence"/>
</dbReference>
<dbReference type="EMBL" id="BMWC01000007">
    <property type="protein sequence ID" value="GGX12939.1"/>
    <property type="molecule type" value="Genomic_DNA"/>
</dbReference>
<name>A0ABQ2XEN1_9ACTN</name>
<reference evidence="2" key="1">
    <citation type="journal article" date="2019" name="Int. J. Syst. Evol. Microbiol.">
        <title>The Global Catalogue of Microorganisms (GCM) 10K type strain sequencing project: providing services to taxonomists for standard genome sequencing and annotation.</title>
        <authorList>
            <consortium name="The Broad Institute Genomics Platform"/>
            <consortium name="The Broad Institute Genome Sequencing Center for Infectious Disease"/>
            <person name="Wu L."/>
            <person name="Ma J."/>
        </authorList>
    </citation>
    <scope>NUCLEOTIDE SEQUENCE [LARGE SCALE GENOMIC DNA]</scope>
    <source>
        <strain evidence="2">JCM 4866</strain>
    </source>
</reference>
<comment type="caution">
    <text evidence="1">The sequence shown here is derived from an EMBL/GenBank/DDBJ whole genome shotgun (WGS) entry which is preliminary data.</text>
</comment>